<dbReference type="EMBL" id="AUZX01005307">
    <property type="protein sequence ID" value="EQD68404.1"/>
    <property type="molecule type" value="Genomic_DNA"/>
</dbReference>
<dbReference type="InterPro" id="IPR029787">
    <property type="entry name" value="Nucleotide_cyclase"/>
</dbReference>
<dbReference type="CDD" id="cd01949">
    <property type="entry name" value="GGDEF"/>
    <property type="match status" value="1"/>
</dbReference>
<accession>T1CKY4</accession>
<dbReference type="SMART" id="SM00267">
    <property type="entry name" value="GGDEF"/>
    <property type="match status" value="1"/>
</dbReference>
<protein>
    <submittedName>
        <fullName evidence="2">Diguanylate cyclase, predicted domain protein</fullName>
    </submittedName>
</protein>
<dbReference type="InterPro" id="IPR000160">
    <property type="entry name" value="GGDEF_dom"/>
</dbReference>
<feature type="non-terminal residue" evidence="2">
    <location>
        <position position="160"/>
    </location>
</feature>
<dbReference type="SUPFAM" id="SSF55781">
    <property type="entry name" value="GAF domain-like"/>
    <property type="match status" value="1"/>
</dbReference>
<sequence length="160" mass="17911">GGGDFVRPFALAVPIVRNRQNWAVLTTCFHPDTRISEATRSVLGEVAKSLSIGLERLDTIEREKKLHDQVEYQALHDALTGLPNRHRLDEYLPGILESARRNNFVVAIGMLDLDDFKMVNDTWGHQAGDVVLQTIAGRLRLRLRTGDLLARLGGDEFVIV</sequence>
<organism evidence="2">
    <name type="scientific">mine drainage metagenome</name>
    <dbReference type="NCBI Taxonomy" id="410659"/>
    <lineage>
        <taxon>unclassified sequences</taxon>
        <taxon>metagenomes</taxon>
        <taxon>ecological metagenomes</taxon>
    </lineage>
</organism>
<dbReference type="InterPro" id="IPR043128">
    <property type="entry name" value="Rev_trsase/Diguanyl_cyclase"/>
</dbReference>
<gene>
    <name evidence="2" type="ORF">B1A_07368</name>
</gene>
<dbReference type="PANTHER" id="PTHR46663:SF2">
    <property type="entry name" value="GGDEF DOMAIN-CONTAINING PROTEIN"/>
    <property type="match status" value="1"/>
</dbReference>
<reference evidence="2" key="1">
    <citation type="submission" date="2013-08" db="EMBL/GenBank/DDBJ databases">
        <authorList>
            <person name="Mendez C."/>
            <person name="Richter M."/>
            <person name="Ferrer M."/>
            <person name="Sanchez J."/>
        </authorList>
    </citation>
    <scope>NUCLEOTIDE SEQUENCE</scope>
</reference>
<comment type="caution">
    <text evidence="2">The sequence shown here is derived from an EMBL/GenBank/DDBJ whole genome shotgun (WGS) entry which is preliminary data.</text>
</comment>
<feature type="non-terminal residue" evidence="2">
    <location>
        <position position="1"/>
    </location>
</feature>
<name>T1CKY4_9ZZZZ</name>
<dbReference type="NCBIfam" id="TIGR00254">
    <property type="entry name" value="GGDEF"/>
    <property type="match status" value="1"/>
</dbReference>
<evidence type="ECO:0000313" key="2">
    <source>
        <dbReference type="EMBL" id="EQD68404.1"/>
    </source>
</evidence>
<dbReference type="Gene3D" id="3.30.70.270">
    <property type="match status" value="1"/>
</dbReference>
<feature type="domain" description="GGDEF" evidence="1">
    <location>
        <begin position="104"/>
        <end position="160"/>
    </location>
</feature>
<dbReference type="PANTHER" id="PTHR46663">
    <property type="entry name" value="DIGUANYLATE CYCLASE DGCT-RELATED"/>
    <property type="match status" value="1"/>
</dbReference>
<dbReference type="InterPro" id="IPR052163">
    <property type="entry name" value="DGC-Regulatory_Protein"/>
</dbReference>
<dbReference type="Pfam" id="PF00990">
    <property type="entry name" value="GGDEF"/>
    <property type="match status" value="1"/>
</dbReference>
<dbReference type="AlphaFoldDB" id="T1CKY4"/>
<dbReference type="PROSITE" id="PS50887">
    <property type="entry name" value="GGDEF"/>
    <property type="match status" value="1"/>
</dbReference>
<evidence type="ECO:0000259" key="1">
    <source>
        <dbReference type="PROSITE" id="PS50887"/>
    </source>
</evidence>
<dbReference type="SUPFAM" id="SSF55073">
    <property type="entry name" value="Nucleotide cyclase"/>
    <property type="match status" value="1"/>
</dbReference>
<proteinExistence type="predicted"/>
<reference evidence="2" key="2">
    <citation type="journal article" date="2014" name="ISME J.">
        <title>Microbial stratification in low pH oxic and suboxic macroscopic growths along an acid mine drainage.</title>
        <authorList>
            <person name="Mendez-Garcia C."/>
            <person name="Mesa V."/>
            <person name="Sprenger R.R."/>
            <person name="Richter M."/>
            <person name="Diez M.S."/>
            <person name="Solano J."/>
            <person name="Bargiela R."/>
            <person name="Golyshina O.V."/>
            <person name="Manteca A."/>
            <person name="Ramos J.L."/>
            <person name="Gallego J.R."/>
            <person name="Llorente I."/>
            <person name="Martins Dos Santos V.A."/>
            <person name="Jensen O.N."/>
            <person name="Pelaez A.I."/>
            <person name="Sanchez J."/>
            <person name="Ferrer M."/>
        </authorList>
    </citation>
    <scope>NUCLEOTIDE SEQUENCE</scope>
</reference>